<sequence length="138" mass="15779">MLCFKIVFSFLFLLSSTFACFKSIKSQYPKDRSGCCPHVDEYNLPRSEPPINSTSYGWSNSSGLKYFEEIVCPMYAIYECSLNKHKYGSKVVIQFVQENDTIIHEDTGEKNVSILIKCINGKWILNDKTFSSVTCTQN</sequence>
<dbReference type="WormBase" id="SRAE_2000464000">
    <property type="protein sequence ID" value="SRP09626"/>
    <property type="gene ID" value="WBGene00264874"/>
</dbReference>
<accession>A0A090LQX0</accession>
<dbReference type="GeneID" id="36382367"/>
<dbReference type="WBParaSite" id="SRAE_2000464000.1">
    <property type="protein sequence ID" value="SRAE_2000464000.1"/>
    <property type="gene ID" value="WBGene00264874"/>
</dbReference>
<dbReference type="RefSeq" id="XP_024509195.1">
    <property type="nucleotide sequence ID" value="XM_024643535.1"/>
</dbReference>
<feature type="signal peptide" evidence="1">
    <location>
        <begin position="1"/>
        <end position="19"/>
    </location>
</feature>
<gene>
    <name evidence="2 4 5" type="ORF">SRAE_2000464000</name>
</gene>
<dbReference type="Proteomes" id="UP000035682">
    <property type="component" value="Unplaced"/>
</dbReference>
<organism evidence="2">
    <name type="scientific">Strongyloides ratti</name>
    <name type="common">Parasitic roundworm</name>
    <dbReference type="NCBI Taxonomy" id="34506"/>
    <lineage>
        <taxon>Eukaryota</taxon>
        <taxon>Metazoa</taxon>
        <taxon>Ecdysozoa</taxon>
        <taxon>Nematoda</taxon>
        <taxon>Chromadorea</taxon>
        <taxon>Rhabditida</taxon>
        <taxon>Tylenchina</taxon>
        <taxon>Panagrolaimomorpha</taxon>
        <taxon>Strongyloidoidea</taxon>
        <taxon>Strongyloididae</taxon>
        <taxon>Strongyloides</taxon>
    </lineage>
</organism>
<evidence type="ECO:0000313" key="2">
    <source>
        <dbReference type="EMBL" id="CEF69996.1"/>
    </source>
</evidence>
<evidence type="ECO:0000256" key="1">
    <source>
        <dbReference type="SAM" id="SignalP"/>
    </source>
</evidence>
<proteinExistence type="predicted"/>
<evidence type="ECO:0000313" key="4">
    <source>
        <dbReference type="WBParaSite" id="SRAE_2000464000.1"/>
    </source>
</evidence>
<name>A0A090LQX0_STRRB</name>
<reference evidence="2" key="1">
    <citation type="submission" date="2014-09" db="EMBL/GenBank/DDBJ databases">
        <authorList>
            <person name="Aslett A.Martin."/>
        </authorList>
    </citation>
    <scope>NUCLEOTIDE SEQUENCE</scope>
    <source>
        <strain evidence="2">ED321 Heterogonic</strain>
    </source>
</reference>
<evidence type="ECO:0000313" key="5">
    <source>
        <dbReference type="WormBase" id="SRAE_2000464000"/>
    </source>
</evidence>
<dbReference type="AlphaFoldDB" id="A0A090LQX0"/>
<evidence type="ECO:0000313" key="3">
    <source>
        <dbReference type="Proteomes" id="UP000035682"/>
    </source>
</evidence>
<keyword evidence="1" id="KW-0732">Signal</keyword>
<reference evidence="4" key="3">
    <citation type="submission" date="2020-12" db="UniProtKB">
        <authorList>
            <consortium name="WormBaseParasite"/>
        </authorList>
    </citation>
    <scope>IDENTIFICATION</scope>
</reference>
<dbReference type="PROSITE" id="PS51257">
    <property type="entry name" value="PROKAR_LIPOPROTEIN"/>
    <property type="match status" value="1"/>
</dbReference>
<dbReference type="CTD" id="36382367"/>
<reference evidence="3" key="2">
    <citation type="submission" date="2014-09" db="EMBL/GenBank/DDBJ databases">
        <authorList>
            <person name="Martin A.A."/>
        </authorList>
    </citation>
    <scope>NUCLEOTIDE SEQUENCE</scope>
    <source>
        <strain evidence="3">ED321</strain>
    </source>
</reference>
<protein>
    <submittedName>
        <fullName evidence="4">C6 domain-containing protein</fullName>
    </submittedName>
</protein>
<dbReference type="EMBL" id="LN609529">
    <property type="protein sequence ID" value="CEF69996.1"/>
    <property type="molecule type" value="Genomic_DNA"/>
</dbReference>
<keyword evidence="3" id="KW-1185">Reference proteome</keyword>
<feature type="chain" id="PRO_5015031044" evidence="1">
    <location>
        <begin position="20"/>
        <end position="138"/>
    </location>
</feature>